<name>A0AAD5UIQ2_9FUNG</name>
<dbReference type="GO" id="GO:0016756">
    <property type="term" value="F:glutathione gamma-glutamylcysteinyltransferase activity"/>
    <property type="evidence" value="ECO:0007669"/>
    <property type="project" value="UniProtKB-EC"/>
</dbReference>
<dbReference type="PANTHER" id="PTHR33447">
    <property type="entry name" value="GLUTATHIONE GAMMA-GLUTAMYLCYSTEINYLTRANSFERASE"/>
    <property type="match status" value="1"/>
</dbReference>
<dbReference type="PROSITE" id="PS51443">
    <property type="entry name" value="PCS"/>
    <property type="match status" value="1"/>
</dbReference>
<dbReference type="EMBL" id="JADGKB010000023">
    <property type="protein sequence ID" value="KAJ3258843.1"/>
    <property type="molecule type" value="Genomic_DNA"/>
</dbReference>
<dbReference type="PANTHER" id="PTHR33447:SF2">
    <property type="entry name" value="GLUTATHIONE GAMMA-GLUTAMYLCYSTEINYLTRANSFERASE"/>
    <property type="match status" value="1"/>
</dbReference>
<evidence type="ECO:0000259" key="6">
    <source>
        <dbReference type="PROSITE" id="PS51443"/>
    </source>
</evidence>
<evidence type="ECO:0000256" key="4">
    <source>
        <dbReference type="ARBA" id="ARBA00022723"/>
    </source>
</evidence>
<dbReference type="AlphaFoldDB" id="A0AAD5UIQ2"/>
<feature type="region of interest" description="Disordered" evidence="5">
    <location>
        <begin position="1"/>
        <end position="20"/>
    </location>
</feature>
<organism evidence="7 8">
    <name type="scientific">Boothiomyces macroporosus</name>
    <dbReference type="NCBI Taxonomy" id="261099"/>
    <lineage>
        <taxon>Eukaryota</taxon>
        <taxon>Fungi</taxon>
        <taxon>Fungi incertae sedis</taxon>
        <taxon>Chytridiomycota</taxon>
        <taxon>Chytridiomycota incertae sedis</taxon>
        <taxon>Chytridiomycetes</taxon>
        <taxon>Rhizophydiales</taxon>
        <taxon>Terramycetaceae</taxon>
        <taxon>Boothiomyces</taxon>
    </lineage>
</organism>
<gene>
    <name evidence="7" type="ORF">HK103_003225</name>
</gene>
<feature type="compositionally biased region" description="Polar residues" evidence="5">
    <location>
        <begin position="1"/>
        <end position="10"/>
    </location>
</feature>
<evidence type="ECO:0000256" key="5">
    <source>
        <dbReference type="SAM" id="MobiDB-lite"/>
    </source>
</evidence>
<keyword evidence="8" id="KW-1185">Reference proteome</keyword>
<feature type="domain" description="Peptidase C83" evidence="6">
    <location>
        <begin position="38"/>
        <end position="259"/>
    </location>
</feature>
<keyword evidence="2" id="KW-0104">Cadmium</keyword>
<dbReference type="InterPro" id="IPR040409">
    <property type="entry name" value="PCS-like"/>
</dbReference>
<keyword evidence="3" id="KW-0808">Transferase</keyword>
<comment type="caution">
    <text evidence="7">The sequence shown here is derived from an EMBL/GenBank/DDBJ whole genome shotgun (WGS) entry which is preliminary data.</text>
</comment>
<dbReference type="GO" id="GO:0046872">
    <property type="term" value="F:metal ion binding"/>
    <property type="evidence" value="ECO:0007669"/>
    <property type="project" value="UniProtKB-KW"/>
</dbReference>
<proteinExistence type="predicted"/>
<dbReference type="InterPro" id="IPR007719">
    <property type="entry name" value="PCS_N"/>
</dbReference>
<dbReference type="Pfam" id="PF05023">
    <property type="entry name" value="Phytochelatin"/>
    <property type="match status" value="1"/>
</dbReference>
<dbReference type="SUPFAM" id="SSF54001">
    <property type="entry name" value="Cysteine proteinases"/>
    <property type="match status" value="1"/>
</dbReference>
<dbReference type="Gene3D" id="3.90.70.30">
    <property type="entry name" value="Phytochelatin synthase, N-terminal domain"/>
    <property type="match status" value="1"/>
</dbReference>
<evidence type="ECO:0000313" key="8">
    <source>
        <dbReference type="Proteomes" id="UP001210925"/>
    </source>
</evidence>
<reference evidence="7" key="1">
    <citation type="submission" date="2020-05" db="EMBL/GenBank/DDBJ databases">
        <title>Phylogenomic resolution of chytrid fungi.</title>
        <authorList>
            <person name="Stajich J.E."/>
            <person name="Amses K."/>
            <person name="Simmons R."/>
            <person name="Seto K."/>
            <person name="Myers J."/>
            <person name="Bonds A."/>
            <person name="Quandt C.A."/>
            <person name="Barry K."/>
            <person name="Liu P."/>
            <person name="Grigoriev I."/>
            <person name="Longcore J.E."/>
            <person name="James T.Y."/>
        </authorList>
    </citation>
    <scope>NUCLEOTIDE SEQUENCE</scope>
    <source>
        <strain evidence="7">PLAUS21</strain>
    </source>
</reference>
<protein>
    <recommendedName>
        <fullName evidence="1">glutathione gamma-glutamylcysteinyltransferase</fullName>
        <ecNumber evidence="1">2.3.2.15</ecNumber>
    </recommendedName>
</protein>
<evidence type="ECO:0000256" key="3">
    <source>
        <dbReference type="ARBA" id="ARBA00022679"/>
    </source>
</evidence>
<dbReference type="EC" id="2.3.2.15" evidence="1"/>
<dbReference type="GO" id="GO:0046938">
    <property type="term" value="P:phytochelatin biosynthetic process"/>
    <property type="evidence" value="ECO:0007669"/>
    <property type="project" value="InterPro"/>
</dbReference>
<feature type="compositionally biased region" description="Low complexity" evidence="5">
    <location>
        <begin position="11"/>
        <end position="20"/>
    </location>
</feature>
<accession>A0AAD5UIQ2</accession>
<dbReference type="InterPro" id="IPR038156">
    <property type="entry name" value="PCS_N_sf"/>
</dbReference>
<dbReference type="InterPro" id="IPR038765">
    <property type="entry name" value="Papain-like_cys_pep_sf"/>
</dbReference>
<dbReference type="GO" id="GO:0098849">
    <property type="term" value="P:cellular detoxification of cadmium ion"/>
    <property type="evidence" value="ECO:0007669"/>
    <property type="project" value="TreeGrafter"/>
</dbReference>
<dbReference type="GO" id="GO:0010273">
    <property type="term" value="P:detoxification of copper ion"/>
    <property type="evidence" value="ECO:0007669"/>
    <property type="project" value="TreeGrafter"/>
</dbReference>
<evidence type="ECO:0000313" key="7">
    <source>
        <dbReference type="EMBL" id="KAJ3258843.1"/>
    </source>
</evidence>
<dbReference type="Proteomes" id="UP001210925">
    <property type="component" value="Unassembled WGS sequence"/>
</dbReference>
<sequence length="470" mass="53334">MQLSVTQNNQKSKSSGFKSCSSISCTRVVPSPKESDNTPQYSYYKRELPKICTGFTSPEGRQMFRQALNDVYMESYFELSQHFLTQSEPAFCGLSSLCMVLNALGVDPLRQWKGVWRWYDESMLDCCRPLDQVIVNGITLPEFSCLARCNGLESSYKTADQTTKEDFLIDLMNSCKSPGEVMVVSYCRKTLGQTGDGHFSPVGGESLFPIDSETQKPRGYSILKKKEEKKEAKPLSHLSVDTFSWKALKAVIFQDLPKEIGKLSPEATINDLISTIIKTIPEKYDTVVENRVFLMIPKDGGIPCASSRIQTDSDEAIKSYLKSLDQLLIDLSKSKLYDYIKNNNDLRIRRLLIENHHLLDIQESAVTMSPQIGRISKADRKMSRQFSRSDTRSSFADLVPLPDADIDDFVAFTTLFFYTLLTYSELFSDLGNDRILNELNNLSKEPLTPLIQQEVFLLKKQIEILNDEYS</sequence>
<evidence type="ECO:0000256" key="2">
    <source>
        <dbReference type="ARBA" id="ARBA00022539"/>
    </source>
</evidence>
<keyword evidence="4" id="KW-0479">Metal-binding</keyword>
<evidence type="ECO:0000256" key="1">
    <source>
        <dbReference type="ARBA" id="ARBA00012468"/>
    </source>
</evidence>